<evidence type="ECO:0000259" key="1">
    <source>
        <dbReference type="Pfam" id="PF13579"/>
    </source>
</evidence>
<dbReference type="Proteomes" id="UP000192903">
    <property type="component" value="Unassembled WGS sequence"/>
</dbReference>
<reference evidence="3" key="1">
    <citation type="submission" date="2017-04" db="EMBL/GenBank/DDBJ databases">
        <authorList>
            <person name="Varghese N."/>
            <person name="Submissions S."/>
        </authorList>
    </citation>
    <scope>NUCLEOTIDE SEQUENCE [LARGE SCALE GENOMIC DNA]</scope>
    <source>
        <strain evidence="3">B4P</strain>
    </source>
</reference>
<sequence length="397" mass="43429">MTLNVLYLAHDLADAAIRRRVLTLKAGGADVTVAGFKRGASVLAGEQDVPTIVLGRTADGRFAQRIAAVISARMTLKRGLAGIARPDVIIARNLETLALAGHAASLFGRDIPVVYECLDIHRLLLDEGIKGRLMRQAQRHFGSRASLLITSSPAFVENFFKPRSGLDLPILLLENKVLALKPEPVSEPRAPRLPEAGKPWRVGWFGAIRCRKSLDILIDFASRMEGKVEIVLRGRPAYSEFDGFDDKVNAAPHVEFHGAYRNPEDLAAIYHDVHFTWAIDFFEEGLNSSWLLPNRLYEGGLYGAVPIALSATETGRFVERRGIGMTLDRATPQTLQALFEGMTEARYSELASRLAAVERSQWVTGPADCRALVARLAALDLNISSPADVPAISTVQS</sequence>
<accession>A0A1X7D7J9</accession>
<proteinExistence type="predicted"/>
<dbReference type="STRING" id="464029.SAMN02982989_5125"/>
<evidence type="ECO:0000313" key="3">
    <source>
        <dbReference type="Proteomes" id="UP000192903"/>
    </source>
</evidence>
<evidence type="ECO:0000313" key="2">
    <source>
        <dbReference type="EMBL" id="SMF09985.1"/>
    </source>
</evidence>
<dbReference type="SUPFAM" id="SSF53756">
    <property type="entry name" value="UDP-Glycosyltransferase/glycogen phosphorylase"/>
    <property type="match status" value="1"/>
</dbReference>
<name>A0A1X7D7J9_9HYPH</name>
<dbReference type="RefSeq" id="WP_085420805.1">
    <property type="nucleotide sequence ID" value="NZ_FXAF01000002.1"/>
</dbReference>
<organism evidence="2 3">
    <name type="scientific">Xaviernesmea oryzae</name>
    <dbReference type="NCBI Taxonomy" id="464029"/>
    <lineage>
        <taxon>Bacteria</taxon>
        <taxon>Pseudomonadati</taxon>
        <taxon>Pseudomonadota</taxon>
        <taxon>Alphaproteobacteria</taxon>
        <taxon>Hyphomicrobiales</taxon>
        <taxon>Rhizobiaceae</taxon>
        <taxon>Rhizobium/Agrobacterium group</taxon>
        <taxon>Xaviernesmea</taxon>
    </lineage>
</organism>
<dbReference type="Gene3D" id="3.40.50.2000">
    <property type="entry name" value="Glycogen Phosphorylase B"/>
    <property type="match status" value="1"/>
</dbReference>
<dbReference type="Pfam" id="PF13579">
    <property type="entry name" value="Glyco_trans_4_4"/>
    <property type="match status" value="1"/>
</dbReference>
<keyword evidence="3" id="KW-1185">Reference proteome</keyword>
<dbReference type="OrthoDB" id="7973140at2"/>
<dbReference type="EMBL" id="FXAF01000002">
    <property type="protein sequence ID" value="SMF09985.1"/>
    <property type="molecule type" value="Genomic_DNA"/>
</dbReference>
<dbReference type="AlphaFoldDB" id="A0A1X7D7J9"/>
<dbReference type="InterPro" id="IPR028098">
    <property type="entry name" value="Glyco_trans_4-like_N"/>
</dbReference>
<protein>
    <submittedName>
        <fullName evidence="2">Succinoglycan biosynthesis protein ExoL</fullName>
    </submittedName>
</protein>
<gene>
    <name evidence="2" type="ORF">SAMN02982989_5125</name>
</gene>
<dbReference type="GO" id="GO:0016757">
    <property type="term" value="F:glycosyltransferase activity"/>
    <property type="evidence" value="ECO:0007669"/>
    <property type="project" value="UniProtKB-ARBA"/>
</dbReference>
<feature type="domain" description="Glycosyltransferase subfamily 4-like N-terminal" evidence="1">
    <location>
        <begin position="22"/>
        <end position="159"/>
    </location>
</feature>